<dbReference type="AlphaFoldDB" id="A0A6F9DPG7"/>
<dbReference type="PANTHER" id="PTHR10657:SF4">
    <property type="entry name" value="PEPTIDYL-PROLYL CIS-TRANS ISOMERASE-RELATED"/>
    <property type="match status" value="1"/>
</dbReference>
<dbReference type="GO" id="GO:0080090">
    <property type="term" value="P:regulation of primary metabolic process"/>
    <property type="evidence" value="ECO:0007669"/>
    <property type="project" value="UniProtKB-ARBA"/>
</dbReference>
<dbReference type="PROSITE" id="PS50198">
    <property type="entry name" value="PPIC_PPIASE_2"/>
    <property type="match status" value="1"/>
</dbReference>
<evidence type="ECO:0000256" key="3">
    <source>
        <dbReference type="ARBA" id="ARBA00023235"/>
    </source>
</evidence>
<dbReference type="PANTHER" id="PTHR10657">
    <property type="entry name" value="PEPTIDYL-PROLYL CIS-TRANS ISOMERASE"/>
    <property type="match status" value="1"/>
</dbReference>
<evidence type="ECO:0000313" key="9">
    <source>
        <dbReference type="EMBL" id="CAB3264888.1"/>
    </source>
</evidence>
<dbReference type="GO" id="GO:0003755">
    <property type="term" value="F:peptidyl-prolyl cis-trans isomerase activity"/>
    <property type="evidence" value="ECO:0007669"/>
    <property type="project" value="UniProtKB-UniRule"/>
</dbReference>
<evidence type="ECO:0000256" key="2">
    <source>
        <dbReference type="ARBA" id="ARBA00023110"/>
    </source>
</evidence>
<feature type="domain" description="WW" evidence="7">
    <location>
        <begin position="8"/>
        <end position="42"/>
    </location>
</feature>
<dbReference type="Pfam" id="PF00397">
    <property type="entry name" value="WW"/>
    <property type="match status" value="1"/>
</dbReference>
<dbReference type="InterPro" id="IPR000297">
    <property type="entry name" value="PPIase_PpiC"/>
</dbReference>
<dbReference type="SUPFAM" id="SSF51045">
    <property type="entry name" value="WW domain"/>
    <property type="match status" value="1"/>
</dbReference>
<dbReference type="Gene3D" id="2.20.70.10">
    <property type="match status" value="1"/>
</dbReference>
<evidence type="ECO:0000259" key="7">
    <source>
        <dbReference type="PROSITE" id="PS50020"/>
    </source>
</evidence>
<sequence length="161" mass="18598">MSESESLSPLPDGWIKKESRSSGRQYYMNKYTHESQWTRPTESAKRPDKPEQVHCFHLLVKHKDVRRPSSWRQETITRSKEEALQLIQDYHQQIISGKYNFQDLAQKYSDCSSYKRGGDLGTFTKGKMQKPFEDASFALHSGEVSGPVYTDSGIHIILRIA</sequence>
<dbReference type="EMBL" id="LR789026">
    <property type="protein sequence ID" value="CAB3264888.1"/>
    <property type="molecule type" value="mRNA"/>
</dbReference>
<gene>
    <name evidence="9" type="primary">Pin4-002</name>
</gene>
<dbReference type="InterPro" id="IPR001202">
    <property type="entry name" value="WW_dom"/>
</dbReference>
<dbReference type="InterPro" id="IPR046357">
    <property type="entry name" value="PPIase_dom_sf"/>
</dbReference>
<protein>
    <recommendedName>
        <fullName evidence="5">Peptidyl-prolyl cis-trans isomerase</fullName>
        <ecNumber evidence="5">5.2.1.8</ecNumber>
    </recommendedName>
</protein>
<dbReference type="GO" id="GO:0060255">
    <property type="term" value="P:regulation of macromolecule metabolic process"/>
    <property type="evidence" value="ECO:0007669"/>
    <property type="project" value="UniProtKB-ARBA"/>
</dbReference>
<organism evidence="9">
    <name type="scientific">Phallusia mammillata</name>
    <dbReference type="NCBI Taxonomy" id="59560"/>
    <lineage>
        <taxon>Eukaryota</taxon>
        <taxon>Metazoa</taxon>
        <taxon>Chordata</taxon>
        <taxon>Tunicata</taxon>
        <taxon>Ascidiacea</taxon>
        <taxon>Phlebobranchia</taxon>
        <taxon>Ascidiidae</taxon>
        <taxon>Phallusia</taxon>
    </lineage>
</organism>
<feature type="domain" description="PpiC" evidence="8">
    <location>
        <begin position="50"/>
        <end position="161"/>
    </location>
</feature>
<dbReference type="EC" id="5.2.1.8" evidence="5"/>
<dbReference type="SMART" id="SM00456">
    <property type="entry name" value="WW"/>
    <property type="match status" value="1"/>
</dbReference>
<evidence type="ECO:0000256" key="1">
    <source>
        <dbReference type="ARBA" id="ARBA00000971"/>
    </source>
</evidence>
<evidence type="ECO:0000256" key="4">
    <source>
        <dbReference type="PROSITE-ProRule" id="PRU00278"/>
    </source>
</evidence>
<accession>A0A6F9DPG7</accession>
<dbReference type="FunFam" id="3.10.50.40:FF:000010">
    <property type="entry name" value="Peptidyl-prolyl cis-trans isomerase Pin1"/>
    <property type="match status" value="1"/>
</dbReference>
<dbReference type="InterPro" id="IPR051370">
    <property type="entry name" value="PPIase_Pin1"/>
</dbReference>
<dbReference type="Pfam" id="PF00639">
    <property type="entry name" value="Rotamase"/>
    <property type="match status" value="1"/>
</dbReference>
<dbReference type="GO" id="GO:0005829">
    <property type="term" value="C:cytosol"/>
    <property type="evidence" value="ECO:0007669"/>
    <property type="project" value="TreeGrafter"/>
</dbReference>
<evidence type="ECO:0000256" key="5">
    <source>
        <dbReference type="RuleBase" id="RU363014"/>
    </source>
</evidence>
<feature type="region of interest" description="Disordered" evidence="6">
    <location>
        <begin position="1"/>
        <end position="50"/>
    </location>
</feature>
<dbReference type="PROSITE" id="PS01159">
    <property type="entry name" value="WW_DOMAIN_1"/>
    <property type="match status" value="1"/>
</dbReference>
<dbReference type="InterPro" id="IPR036020">
    <property type="entry name" value="WW_dom_sf"/>
</dbReference>
<keyword evidence="3 4" id="KW-0413">Isomerase</keyword>
<keyword evidence="2 4" id="KW-0697">Rotamase</keyword>
<comment type="catalytic activity">
    <reaction evidence="1 5">
        <text>[protein]-peptidylproline (omega=180) = [protein]-peptidylproline (omega=0)</text>
        <dbReference type="Rhea" id="RHEA:16237"/>
        <dbReference type="Rhea" id="RHEA-COMP:10747"/>
        <dbReference type="Rhea" id="RHEA-COMP:10748"/>
        <dbReference type="ChEBI" id="CHEBI:83833"/>
        <dbReference type="ChEBI" id="CHEBI:83834"/>
        <dbReference type="EC" id="5.2.1.8"/>
    </reaction>
</comment>
<evidence type="ECO:0000259" key="8">
    <source>
        <dbReference type="PROSITE" id="PS50198"/>
    </source>
</evidence>
<dbReference type="CDD" id="cd00201">
    <property type="entry name" value="WW"/>
    <property type="match status" value="1"/>
</dbReference>
<evidence type="ECO:0000256" key="6">
    <source>
        <dbReference type="SAM" id="MobiDB-lite"/>
    </source>
</evidence>
<dbReference type="Gene3D" id="3.10.50.40">
    <property type="match status" value="1"/>
</dbReference>
<dbReference type="PROSITE" id="PS50020">
    <property type="entry name" value="WW_DOMAIN_2"/>
    <property type="match status" value="1"/>
</dbReference>
<proteinExistence type="evidence at transcript level"/>
<reference evidence="9" key="1">
    <citation type="submission" date="2020-04" db="EMBL/GenBank/DDBJ databases">
        <authorList>
            <person name="Neveu A P."/>
        </authorList>
    </citation>
    <scope>NUCLEOTIDE SEQUENCE</scope>
    <source>
        <tissue evidence="9">Whole embryo</tissue>
    </source>
</reference>
<name>A0A6F9DPG7_9ASCI</name>
<dbReference type="GO" id="GO:0005634">
    <property type="term" value="C:nucleus"/>
    <property type="evidence" value="ECO:0007669"/>
    <property type="project" value="TreeGrafter"/>
</dbReference>
<dbReference type="SUPFAM" id="SSF54534">
    <property type="entry name" value="FKBP-like"/>
    <property type="match status" value="1"/>
</dbReference>